<dbReference type="PANTHER" id="PTHR15032">
    <property type="entry name" value="N-ACYL-PHOSPHATIDYLETHANOLAMINE-HYDROLYZING PHOSPHOLIPASE D"/>
    <property type="match status" value="1"/>
</dbReference>
<dbReference type="GO" id="GO:0070290">
    <property type="term" value="F:N-acylphosphatidylethanolamine-specific phospholipase D activity"/>
    <property type="evidence" value="ECO:0007669"/>
    <property type="project" value="InterPro"/>
</dbReference>
<dbReference type="InterPro" id="IPR001279">
    <property type="entry name" value="Metallo-B-lactamas"/>
</dbReference>
<dbReference type="InterPro" id="IPR024884">
    <property type="entry name" value="NAPE-PLD"/>
</dbReference>
<feature type="domain" description="Metallo-beta-lactamase" evidence="1">
    <location>
        <begin position="69"/>
        <end position="264"/>
    </location>
</feature>
<dbReference type="Pfam" id="PF12706">
    <property type="entry name" value="Lactamase_B_2"/>
    <property type="match status" value="1"/>
</dbReference>
<sequence>MRLRNLLVPSAVLASVGTFFYTRLKQKLPRPEFKRPTIKPDLSSLDETSVSATWIGHSTVLIHWYGLKILTDPVFSNRIGVHLGPVTFGMKRHTAPALSIEEIGHVDVILLSHAHMDHFDHKSLKRLITRDTVVISAPGTSKLLRKYPSLQTLEMHPHDKLTLANGLNVQAIPVAHWGNRFPWDKHMGYNGYVLKYKGVRMLFAGDTAYTESFNGLASKEPIDLAFFPIGAYQPDSFQEAHCTPEQAWTMFKQSGAKRFFPMHWDTFVLSYEPVEEPYARLVAAAKLDRDQIVIKAHGESIQL</sequence>
<evidence type="ECO:0000313" key="2">
    <source>
        <dbReference type="EMBL" id="STO08823.1"/>
    </source>
</evidence>
<name>A0A377FWZ7_9BACL</name>
<dbReference type="PIRSF" id="PIRSF038896">
    <property type="entry name" value="NAPE-PLD"/>
    <property type="match status" value="1"/>
</dbReference>
<dbReference type="RefSeq" id="WP_029335710.1">
    <property type="nucleotide sequence ID" value="NZ_UGGP01000001.1"/>
</dbReference>
<dbReference type="Proteomes" id="UP000254060">
    <property type="component" value="Unassembled WGS sequence"/>
</dbReference>
<dbReference type="OrthoDB" id="9805728at2"/>
<evidence type="ECO:0000313" key="3">
    <source>
        <dbReference type="Proteomes" id="UP000254060"/>
    </source>
</evidence>
<organism evidence="2 3">
    <name type="scientific">Exiguobacterium aurantiacum</name>
    <dbReference type="NCBI Taxonomy" id="33987"/>
    <lineage>
        <taxon>Bacteria</taxon>
        <taxon>Bacillati</taxon>
        <taxon>Bacillota</taxon>
        <taxon>Bacilli</taxon>
        <taxon>Bacillales</taxon>
        <taxon>Bacillales Family XII. Incertae Sedis</taxon>
        <taxon>Exiguobacterium</taxon>
    </lineage>
</organism>
<dbReference type="AlphaFoldDB" id="A0A377FWZ7"/>
<dbReference type="Gene3D" id="3.60.15.10">
    <property type="entry name" value="Ribonuclease Z/Hydroxyacylglutathione hydrolase-like"/>
    <property type="match status" value="1"/>
</dbReference>
<reference evidence="2 3" key="1">
    <citation type="submission" date="2018-06" db="EMBL/GenBank/DDBJ databases">
        <authorList>
            <consortium name="Pathogen Informatics"/>
            <person name="Doyle S."/>
        </authorList>
    </citation>
    <scope>NUCLEOTIDE SEQUENCE [LARGE SCALE GENOMIC DNA]</scope>
    <source>
        <strain evidence="2 3">NCTC13163</strain>
    </source>
</reference>
<dbReference type="SUPFAM" id="SSF56281">
    <property type="entry name" value="Metallo-hydrolase/oxidoreductase"/>
    <property type="match status" value="1"/>
</dbReference>
<dbReference type="PANTHER" id="PTHR15032:SF4">
    <property type="entry name" value="N-ACYL-PHOSPHATIDYLETHANOLAMINE-HYDROLYZING PHOSPHOLIPASE D"/>
    <property type="match status" value="1"/>
</dbReference>
<evidence type="ECO:0000259" key="1">
    <source>
        <dbReference type="Pfam" id="PF12706"/>
    </source>
</evidence>
<accession>A0A377FWZ7</accession>
<dbReference type="GO" id="GO:0005737">
    <property type="term" value="C:cytoplasm"/>
    <property type="evidence" value="ECO:0007669"/>
    <property type="project" value="TreeGrafter"/>
</dbReference>
<proteinExistence type="predicted"/>
<gene>
    <name evidence="2" type="ORF">NCTC13163_02201</name>
</gene>
<dbReference type="InterPro" id="IPR036866">
    <property type="entry name" value="RibonucZ/Hydroxyglut_hydro"/>
</dbReference>
<dbReference type="EMBL" id="UGGP01000001">
    <property type="protein sequence ID" value="STO08823.1"/>
    <property type="molecule type" value="Genomic_DNA"/>
</dbReference>
<protein>
    <submittedName>
        <fullName evidence="2">Metal-dependent hydrolase</fullName>
    </submittedName>
</protein>
<dbReference type="STRING" id="1397694.GCA_000702585_02689"/>
<keyword evidence="2" id="KW-0378">Hydrolase</keyword>
<dbReference type="GO" id="GO:0008270">
    <property type="term" value="F:zinc ion binding"/>
    <property type="evidence" value="ECO:0007669"/>
    <property type="project" value="InterPro"/>
</dbReference>